<dbReference type="PIRSF" id="PIRSF017082">
    <property type="entry name" value="YflP"/>
    <property type="match status" value="1"/>
</dbReference>
<accession>A0ABZ0PNE3</accession>
<dbReference type="PANTHER" id="PTHR42928">
    <property type="entry name" value="TRICARBOXYLATE-BINDING PROTEIN"/>
    <property type="match status" value="1"/>
</dbReference>
<dbReference type="InterPro" id="IPR005064">
    <property type="entry name" value="BUG"/>
</dbReference>
<reference evidence="3 4" key="1">
    <citation type="submission" date="2023-11" db="EMBL/GenBank/DDBJ databases">
        <title>Arctic aerobic anoxygenic photoheterotroph Sediminicoccus rosea KRV36 adapts its photosynthesis to long days of polar summer.</title>
        <authorList>
            <person name="Tomasch J."/>
            <person name="Kopejtka K."/>
            <person name="Bily T."/>
            <person name="Gardiner A.T."/>
            <person name="Gardian Z."/>
            <person name="Shivaramu S."/>
            <person name="Koblizek M."/>
            <person name="Engelhardt F."/>
            <person name="Kaftan D."/>
        </authorList>
    </citation>
    <scope>NUCLEOTIDE SEQUENCE [LARGE SCALE GENOMIC DNA]</scope>
    <source>
        <strain evidence="3 4">R-30</strain>
    </source>
</reference>
<proteinExistence type="inferred from homology"/>
<dbReference type="Gene3D" id="3.40.190.150">
    <property type="entry name" value="Bordetella uptake gene, domain 1"/>
    <property type="match status" value="1"/>
</dbReference>
<organism evidence="3 4">
    <name type="scientific">Sediminicoccus rosea</name>
    <dbReference type="NCBI Taxonomy" id="1225128"/>
    <lineage>
        <taxon>Bacteria</taxon>
        <taxon>Pseudomonadati</taxon>
        <taxon>Pseudomonadota</taxon>
        <taxon>Alphaproteobacteria</taxon>
        <taxon>Acetobacterales</taxon>
        <taxon>Roseomonadaceae</taxon>
        <taxon>Sediminicoccus</taxon>
    </lineage>
</organism>
<dbReference type="Pfam" id="PF03401">
    <property type="entry name" value="TctC"/>
    <property type="match status" value="1"/>
</dbReference>
<comment type="similarity">
    <text evidence="1">Belongs to the UPF0065 (bug) family.</text>
</comment>
<feature type="signal peptide" evidence="2">
    <location>
        <begin position="1"/>
        <end position="22"/>
    </location>
</feature>
<keyword evidence="4" id="KW-1185">Reference proteome</keyword>
<evidence type="ECO:0000313" key="4">
    <source>
        <dbReference type="Proteomes" id="UP001305521"/>
    </source>
</evidence>
<gene>
    <name evidence="3" type="ORF">R9Z33_07685</name>
</gene>
<dbReference type="EMBL" id="CP137852">
    <property type="protein sequence ID" value="WPB86751.1"/>
    <property type="molecule type" value="Genomic_DNA"/>
</dbReference>
<dbReference type="Proteomes" id="UP001305521">
    <property type="component" value="Chromosome"/>
</dbReference>
<evidence type="ECO:0000313" key="3">
    <source>
        <dbReference type="EMBL" id="WPB86751.1"/>
    </source>
</evidence>
<dbReference type="InterPro" id="IPR042100">
    <property type="entry name" value="Bug_dom1"/>
</dbReference>
<dbReference type="CDD" id="cd07012">
    <property type="entry name" value="PBP2_Bug_TTT"/>
    <property type="match status" value="1"/>
</dbReference>
<evidence type="ECO:0000256" key="1">
    <source>
        <dbReference type="ARBA" id="ARBA00006987"/>
    </source>
</evidence>
<protein>
    <submittedName>
        <fullName evidence="3">Tripartite tricarboxylate transporter substrate binding protein</fullName>
    </submittedName>
</protein>
<sequence length="319" mass="33079">MSLRRILLAGLAAFALASPAAAFPDRPIRLVVPFAAGGATDVGARVLAEAMSAHLPQPIVVENRVGGAGIVASEVVARAPADGHTLLINNTSHSVLRLVVPNAPIDVTTALSAVSILSEMPMVMLVANNHPAQNVREFITMARAAPGRFDYGSTGGGGTLQMAALLFLNAAGLELNEIPYRGGAPATLDLAAGRIAMVFDVALTGVQTARGGQARAFAVTSAGRSPALPDAPSLREIGLDAEMNVWQAIFTASATPAPVKATLQRAIAAAMGTEAMARRMAELGADRIVANTPEEAQRYVTAEVARWETLLRGRITPAR</sequence>
<dbReference type="PANTHER" id="PTHR42928:SF5">
    <property type="entry name" value="BLR1237 PROTEIN"/>
    <property type="match status" value="1"/>
</dbReference>
<dbReference type="Gene3D" id="3.40.190.10">
    <property type="entry name" value="Periplasmic binding protein-like II"/>
    <property type="match status" value="1"/>
</dbReference>
<feature type="chain" id="PRO_5045977252" evidence="2">
    <location>
        <begin position="23"/>
        <end position="319"/>
    </location>
</feature>
<name>A0ABZ0PNE3_9PROT</name>
<dbReference type="RefSeq" id="WP_318650719.1">
    <property type="nucleotide sequence ID" value="NZ_CP137852.1"/>
</dbReference>
<dbReference type="SUPFAM" id="SSF53850">
    <property type="entry name" value="Periplasmic binding protein-like II"/>
    <property type="match status" value="1"/>
</dbReference>
<keyword evidence="2" id="KW-0732">Signal</keyword>
<evidence type="ECO:0000256" key="2">
    <source>
        <dbReference type="SAM" id="SignalP"/>
    </source>
</evidence>